<gene>
    <name evidence="8" type="primary">20195754</name>
    <name evidence="7" type="ORF">HELRODRAFT_120724</name>
</gene>
<feature type="domain" description="Carboxylesterase type B" evidence="6">
    <location>
        <begin position="2"/>
        <end position="463"/>
    </location>
</feature>
<dbReference type="PANTHER" id="PTHR43918">
    <property type="entry name" value="ACETYLCHOLINESTERASE"/>
    <property type="match status" value="1"/>
</dbReference>
<evidence type="ECO:0000256" key="3">
    <source>
        <dbReference type="ARBA" id="ARBA00022801"/>
    </source>
</evidence>
<dbReference type="GO" id="GO:0019695">
    <property type="term" value="P:choline metabolic process"/>
    <property type="evidence" value="ECO:0000318"/>
    <property type="project" value="GO_Central"/>
</dbReference>
<feature type="active site" description="Acyl-ester intermediate" evidence="5">
    <location>
        <position position="179"/>
    </location>
</feature>
<dbReference type="HOGENOM" id="CLU_006586_13_0_1"/>
<dbReference type="Proteomes" id="UP000015101">
    <property type="component" value="Unassembled WGS sequence"/>
</dbReference>
<dbReference type="Gene3D" id="3.40.50.1820">
    <property type="entry name" value="alpha/beta hydrolase"/>
    <property type="match status" value="1"/>
</dbReference>
<dbReference type="InterPro" id="IPR000997">
    <property type="entry name" value="Cholinesterase"/>
</dbReference>
<dbReference type="OrthoDB" id="9000293at2759"/>
<dbReference type="eggNOG" id="KOG4389">
    <property type="taxonomic scope" value="Eukaryota"/>
</dbReference>
<dbReference type="STRING" id="6412.T1EGQ4"/>
<dbReference type="GO" id="GO:0003990">
    <property type="term" value="F:acetylcholinesterase activity"/>
    <property type="evidence" value="ECO:0000318"/>
    <property type="project" value="GO_Central"/>
</dbReference>
<dbReference type="FunFam" id="3.40.50.1820:FF:000029">
    <property type="entry name" value="Acetylcholinesterase"/>
    <property type="match status" value="1"/>
</dbReference>
<evidence type="ECO:0000256" key="5">
    <source>
        <dbReference type="PIRSR" id="PIRSR600997-1"/>
    </source>
</evidence>
<evidence type="ECO:0000313" key="8">
    <source>
        <dbReference type="EnsemblMetazoa" id="HelroP120724"/>
    </source>
</evidence>
<organism evidence="8 9">
    <name type="scientific">Helobdella robusta</name>
    <name type="common">Californian leech</name>
    <dbReference type="NCBI Taxonomy" id="6412"/>
    <lineage>
        <taxon>Eukaryota</taxon>
        <taxon>Metazoa</taxon>
        <taxon>Spiralia</taxon>
        <taxon>Lophotrochozoa</taxon>
        <taxon>Annelida</taxon>
        <taxon>Clitellata</taxon>
        <taxon>Hirudinea</taxon>
        <taxon>Rhynchobdellida</taxon>
        <taxon>Glossiphoniidae</taxon>
        <taxon>Helobdella</taxon>
    </lineage>
</organism>
<evidence type="ECO:0000313" key="9">
    <source>
        <dbReference type="Proteomes" id="UP000015101"/>
    </source>
</evidence>
<dbReference type="ESTHER" id="helro-ACHE1b">
    <property type="family name" value="ACHE"/>
</dbReference>
<dbReference type="EnsemblMetazoa" id="HelroT120724">
    <property type="protein sequence ID" value="HelroP120724"/>
    <property type="gene ID" value="HelroG120724"/>
</dbReference>
<dbReference type="GO" id="GO:0005886">
    <property type="term" value="C:plasma membrane"/>
    <property type="evidence" value="ECO:0000318"/>
    <property type="project" value="GO_Central"/>
</dbReference>
<dbReference type="InterPro" id="IPR029058">
    <property type="entry name" value="AB_hydrolase_fold"/>
</dbReference>
<dbReference type="KEGG" id="hro:HELRODRAFT_120724"/>
<evidence type="ECO:0000259" key="6">
    <source>
        <dbReference type="Pfam" id="PF00135"/>
    </source>
</evidence>
<reference evidence="7 9" key="2">
    <citation type="journal article" date="2013" name="Nature">
        <title>Insights into bilaterian evolution from three spiralian genomes.</title>
        <authorList>
            <person name="Simakov O."/>
            <person name="Marletaz F."/>
            <person name="Cho S.J."/>
            <person name="Edsinger-Gonzales E."/>
            <person name="Havlak P."/>
            <person name="Hellsten U."/>
            <person name="Kuo D.H."/>
            <person name="Larsson T."/>
            <person name="Lv J."/>
            <person name="Arendt D."/>
            <person name="Savage R."/>
            <person name="Osoegawa K."/>
            <person name="de Jong P."/>
            <person name="Grimwood J."/>
            <person name="Chapman J.A."/>
            <person name="Shapiro H."/>
            <person name="Aerts A."/>
            <person name="Otillar R.P."/>
            <person name="Terry A.Y."/>
            <person name="Boore J.L."/>
            <person name="Grigoriev I.V."/>
            <person name="Lindberg D.R."/>
            <person name="Seaver E.C."/>
            <person name="Weisblat D.A."/>
            <person name="Putnam N.H."/>
            <person name="Rokhsar D.S."/>
        </authorList>
    </citation>
    <scope>NUCLEOTIDE SEQUENCE</scope>
</reference>
<evidence type="ECO:0000256" key="2">
    <source>
        <dbReference type="ARBA" id="ARBA00022487"/>
    </source>
</evidence>
<sequence>QVVSFLGIRYAEPPVGELRFKKPKKAKLLGGLMDTTKWANSCFQPTDNNFGNFFGSNMWNPNTPMDEDCLFLNVFVPQQALEGTTTQKLSVMIWIYGGGFYSGTSSLTMYDGKSLAASNGVIVVTINYRVGIWGFFGLGNSETPTNVGLWDQLLALEWVNTHIHGFNGDPNSVTLFGESAGAVSVSLHLLSPLSWKYFNRAIMQSGTANMPWAVMTMNETIRRSKALVEALNCNNSRNIASEVKCMRDVSNDKIIDNQWVSRGFVQFPFGPTIDGEFVTEHPDELLRKGLFKKCPILLGSNANEASFFLIYEFGELLTLNSMKMSQKNATDCINSVYNYYPQFPKIVPSDVLKAINFYYTHETEESAPDLEHFKNLDEAASDGQFLCPLNEFSKAFVESDLPVYMYYFTERLDNHLWPSYMGVLHADEIFFMFSDEIQTKIKFTERETGFSRLMSKLWANFAK</sequence>
<accession>T1EGQ4</accession>
<dbReference type="InParanoid" id="T1EGQ4"/>
<dbReference type="InterPro" id="IPR019819">
    <property type="entry name" value="Carboxylesterase_B_CS"/>
</dbReference>
<feature type="active site" description="Charge relay system" evidence="5">
    <location>
        <position position="304"/>
    </location>
</feature>
<protein>
    <recommendedName>
        <fullName evidence="6">Carboxylesterase type B domain-containing protein</fullName>
    </recommendedName>
</protein>
<keyword evidence="3" id="KW-0378">Hydrolase</keyword>
<dbReference type="EMBL" id="AMQM01008562">
    <property type="status" value="NOT_ANNOTATED_CDS"/>
    <property type="molecule type" value="Genomic_DNA"/>
</dbReference>
<dbReference type="EMBL" id="KB097795">
    <property type="protein sequence ID" value="ESN89863.1"/>
    <property type="molecule type" value="Genomic_DNA"/>
</dbReference>
<dbReference type="GeneID" id="20195754"/>
<dbReference type="SUPFAM" id="SSF53474">
    <property type="entry name" value="alpha/beta-Hydrolases"/>
    <property type="match status" value="1"/>
</dbReference>
<dbReference type="InterPro" id="IPR050654">
    <property type="entry name" value="AChE-related_enzymes"/>
</dbReference>
<dbReference type="GO" id="GO:0006581">
    <property type="term" value="P:acetylcholine catabolic process"/>
    <property type="evidence" value="ECO:0000318"/>
    <property type="project" value="GO_Central"/>
</dbReference>
<keyword evidence="9" id="KW-1185">Reference proteome</keyword>
<evidence type="ECO:0000313" key="7">
    <source>
        <dbReference type="EMBL" id="ESN89863.1"/>
    </source>
</evidence>
<dbReference type="AlphaFoldDB" id="T1EGQ4"/>
<comment type="similarity">
    <text evidence="1">Belongs to the type-B carboxylesterase/lipase family.</text>
</comment>
<dbReference type="OMA" id="WNTIAPI"/>
<keyword evidence="4" id="KW-1015">Disulfide bond</keyword>
<evidence type="ECO:0000256" key="4">
    <source>
        <dbReference type="ARBA" id="ARBA00023157"/>
    </source>
</evidence>
<dbReference type="Pfam" id="PF00135">
    <property type="entry name" value="COesterase"/>
    <property type="match status" value="1"/>
</dbReference>
<dbReference type="RefSeq" id="XP_009032028.1">
    <property type="nucleotide sequence ID" value="XM_009033780.1"/>
</dbReference>
<dbReference type="PRINTS" id="PR00878">
    <property type="entry name" value="CHOLNESTRASE"/>
</dbReference>
<dbReference type="PROSITE" id="PS00941">
    <property type="entry name" value="CARBOXYLESTERASE_B_2"/>
    <property type="match status" value="1"/>
</dbReference>
<keyword evidence="2" id="KW-0719">Serine esterase</keyword>
<feature type="active site" description="Charge relay system" evidence="5">
    <location>
        <position position="425"/>
    </location>
</feature>
<reference evidence="8" key="3">
    <citation type="submission" date="2015-06" db="UniProtKB">
        <authorList>
            <consortium name="EnsemblMetazoa"/>
        </authorList>
    </citation>
    <scope>IDENTIFICATION</scope>
</reference>
<dbReference type="GO" id="GO:0005615">
    <property type="term" value="C:extracellular space"/>
    <property type="evidence" value="ECO:0000318"/>
    <property type="project" value="GO_Central"/>
</dbReference>
<proteinExistence type="inferred from homology"/>
<reference evidence="9" key="1">
    <citation type="submission" date="2012-12" db="EMBL/GenBank/DDBJ databases">
        <authorList>
            <person name="Hellsten U."/>
            <person name="Grimwood J."/>
            <person name="Chapman J.A."/>
            <person name="Shapiro H."/>
            <person name="Aerts A."/>
            <person name="Otillar R.P."/>
            <person name="Terry A.Y."/>
            <person name="Boore J.L."/>
            <person name="Simakov O."/>
            <person name="Marletaz F."/>
            <person name="Cho S.-J."/>
            <person name="Edsinger-Gonzales E."/>
            <person name="Havlak P."/>
            <person name="Kuo D.-H."/>
            <person name="Larsson T."/>
            <person name="Lv J."/>
            <person name="Arendt D."/>
            <person name="Savage R."/>
            <person name="Osoegawa K."/>
            <person name="de Jong P."/>
            <person name="Lindberg D.R."/>
            <person name="Seaver E.C."/>
            <person name="Weisblat D.A."/>
            <person name="Putnam N.H."/>
            <person name="Grigoriev I.V."/>
            <person name="Rokhsar D.S."/>
        </authorList>
    </citation>
    <scope>NUCLEOTIDE SEQUENCE</scope>
</reference>
<dbReference type="InterPro" id="IPR002018">
    <property type="entry name" value="CarbesteraseB"/>
</dbReference>
<dbReference type="PANTHER" id="PTHR43918:SF12">
    <property type="entry name" value="ACETYLCHOLINESTERASE 1"/>
    <property type="match status" value="1"/>
</dbReference>
<dbReference type="CTD" id="20195754"/>
<dbReference type="FunCoup" id="T1EGQ4">
    <property type="interactions" value="45"/>
</dbReference>
<evidence type="ECO:0000256" key="1">
    <source>
        <dbReference type="ARBA" id="ARBA00005964"/>
    </source>
</evidence>
<name>T1EGQ4_HELRO</name>